<feature type="coiled-coil region" evidence="1">
    <location>
        <begin position="29"/>
        <end position="249"/>
    </location>
</feature>
<feature type="compositionally biased region" description="Acidic residues" evidence="2">
    <location>
        <begin position="406"/>
        <end position="416"/>
    </location>
</feature>
<sequence length="450" mass="50380">MAKIDVNQYMEQCGVRKARFGGYEPEDVRQALRALCSDYEQSLATANAETRAARQESEALRRRCQTLLGQNQNLAAQNATLAGQADKISRRQDDLETRYSKVQERNHSLTDQVAVLRLKNGDLTRENKELTDRAEEAEAALRIKGRAHDEARQQVLKEKDQVLAGAHAEAEKIRRQARAEADALLAETNRKAEAIDQLAREQAISQARKMVQAATDEAREIQNAHRLRLQDLKSRIAAMEQQRNKLMDFFSQMIGELQEAQDYARQNTPVVDAEYDEDVTEVSPEPRLDLSDKTVEAAAAALPVSEETAEEAPQKDEAVNCVVAPGLDEEEPAPPRTVELVPEEETTPSAEYFDTEPKQQPSDPPEIEVPGAIFSYPILRQEGEPILDEEPPARGPHQPVMPDLSDTGEDDEDADSGDIQLIPERKPEENPRRQKAVAALRGLRRKMART</sequence>
<dbReference type="Proteomes" id="UP000824048">
    <property type="component" value="Unassembled WGS sequence"/>
</dbReference>
<gene>
    <name evidence="3" type="ORF">H9811_07875</name>
</gene>
<feature type="compositionally biased region" description="Basic and acidic residues" evidence="2">
    <location>
        <begin position="423"/>
        <end position="432"/>
    </location>
</feature>
<dbReference type="AlphaFoldDB" id="A0A9D2ERF5"/>
<keyword evidence="1" id="KW-0175">Coiled coil</keyword>
<feature type="region of interest" description="Disordered" evidence="2">
    <location>
        <begin position="325"/>
        <end position="434"/>
    </location>
</feature>
<evidence type="ECO:0000256" key="1">
    <source>
        <dbReference type="SAM" id="Coils"/>
    </source>
</evidence>
<reference evidence="3" key="1">
    <citation type="journal article" date="2021" name="PeerJ">
        <title>Extensive microbial diversity within the chicken gut microbiome revealed by metagenomics and culture.</title>
        <authorList>
            <person name="Gilroy R."/>
            <person name="Ravi A."/>
            <person name="Getino M."/>
            <person name="Pursley I."/>
            <person name="Horton D.L."/>
            <person name="Alikhan N.F."/>
            <person name="Baker D."/>
            <person name="Gharbi K."/>
            <person name="Hall N."/>
            <person name="Watson M."/>
            <person name="Adriaenssens E.M."/>
            <person name="Foster-Nyarko E."/>
            <person name="Jarju S."/>
            <person name="Secka A."/>
            <person name="Antonio M."/>
            <person name="Oren A."/>
            <person name="Chaudhuri R.R."/>
            <person name="La Ragione R."/>
            <person name="Hildebrand F."/>
            <person name="Pallen M.J."/>
        </authorList>
    </citation>
    <scope>NUCLEOTIDE SEQUENCE</scope>
    <source>
        <strain evidence="3">ChiSxjej1B13-11774</strain>
    </source>
</reference>
<name>A0A9D2ERF5_9FIRM</name>
<reference evidence="3" key="2">
    <citation type="submission" date="2021-04" db="EMBL/GenBank/DDBJ databases">
        <authorList>
            <person name="Gilroy R."/>
        </authorList>
    </citation>
    <scope>NUCLEOTIDE SEQUENCE</scope>
    <source>
        <strain evidence="3">ChiSxjej1B13-11774</strain>
    </source>
</reference>
<evidence type="ECO:0000256" key="2">
    <source>
        <dbReference type="SAM" id="MobiDB-lite"/>
    </source>
</evidence>
<proteinExistence type="predicted"/>
<comment type="caution">
    <text evidence="3">The sequence shown here is derived from an EMBL/GenBank/DDBJ whole genome shotgun (WGS) entry which is preliminary data.</text>
</comment>
<evidence type="ECO:0008006" key="5">
    <source>
        <dbReference type="Google" id="ProtNLM"/>
    </source>
</evidence>
<organism evidence="3 4">
    <name type="scientific">Candidatus Gemmiger excrementigallinarum</name>
    <dbReference type="NCBI Taxonomy" id="2838609"/>
    <lineage>
        <taxon>Bacteria</taxon>
        <taxon>Bacillati</taxon>
        <taxon>Bacillota</taxon>
        <taxon>Clostridia</taxon>
        <taxon>Eubacteriales</taxon>
        <taxon>Gemmiger</taxon>
    </lineage>
</organism>
<evidence type="ECO:0000313" key="4">
    <source>
        <dbReference type="Proteomes" id="UP000824048"/>
    </source>
</evidence>
<dbReference type="EMBL" id="DXBP01000050">
    <property type="protein sequence ID" value="HIZ42464.1"/>
    <property type="molecule type" value="Genomic_DNA"/>
</dbReference>
<accession>A0A9D2ERF5</accession>
<evidence type="ECO:0000313" key="3">
    <source>
        <dbReference type="EMBL" id="HIZ42464.1"/>
    </source>
</evidence>
<protein>
    <recommendedName>
        <fullName evidence="5">DivIVA protein</fullName>
    </recommendedName>
</protein>